<dbReference type="CDD" id="cd07250">
    <property type="entry name" value="HPPD_C_like"/>
    <property type="match status" value="1"/>
</dbReference>
<dbReference type="EMBL" id="CP042467">
    <property type="protein sequence ID" value="QED29768.1"/>
    <property type="molecule type" value="Genomic_DNA"/>
</dbReference>
<evidence type="ECO:0000259" key="6">
    <source>
        <dbReference type="PROSITE" id="PS51819"/>
    </source>
</evidence>
<dbReference type="EC" id="1.13.11.27" evidence="7"/>
<keyword evidence="7" id="KW-0560">Oxidoreductase</keyword>
<dbReference type="Pfam" id="PF00903">
    <property type="entry name" value="Glyoxalase"/>
    <property type="match status" value="1"/>
</dbReference>
<evidence type="ECO:0000313" key="7">
    <source>
        <dbReference type="EMBL" id="QED29768.1"/>
    </source>
</evidence>
<dbReference type="RefSeq" id="WP_146963001.1">
    <property type="nucleotide sequence ID" value="NZ_CP042467.1"/>
</dbReference>
<dbReference type="Gene3D" id="3.10.180.10">
    <property type="entry name" value="2,3-Dihydroxybiphenyl 1,2-Dioxygenase, domain 1"/>
    <property type="match status" value="2"/>
</dbReference>
<dbReference type="NCBIfam" id="TIGR01263">
    <property type="entry name" value="4HPPD"/>
    <property type="match status" value="1"/>
</dbReference>
<feature type="domain" description="VOC" evidence="6">
    <location>
        <begin position="163"/>
        <end position="312"/>
    </location>
</feature>
<keyword evidence="4 5" id="KW-0408">Iron</keyword>
<evidence type="ECO:0000313" key="8">
    <source>
        <dbReference type="Proteomes" id="UP000321595"/>
    </source>
</evidence>
<dbReference type="GO" id="GO:0003868">
    <property type="term" value="F:4-hydroxyphenylpyruvate dioxygenase activity"/>
    <property type="evidence" value="ECO:0007669"/>
    <property type="project" value="UniProtKB-EC"/>
</dbReference>
<dbReference type="PANTHER" id="PTHR11959">
    <property type="entry name" value="4-HYDROXYPHENYLPYRUVATE DIOXYGENASE"/>
    <property type="match status" value="1"/>
</dbReference>
<dbReference type="Pfam" id="PF14696">
    <property type="entry name" value="Glyoxalase_5"/>
    <property type="match status" value="1"/>
</dbReference>
<keyword evidence="7" id="KW-0223">Dioxygenase</keyword>
<organism evidence="7 8">
    <name type="scientific">Microvenator marinus</name>
    <dbReference type="NCBI Taxonomy" id="2600177"/>
    <lineage>
        <taxon>Bacteria</taxon>
        <taxon>Deltaproteobacteria</taxon>
        <taxon>Bradymonadales</taxon>
        <taxon>Microvenatoraceae</taxon>
        <taxon>Microvenator</taxon>
    </lineage>
</organism>
<evidence type="ECO:0000256" key="3">
    <source>
        <dbReference type="ARBA" id="ARBA00022737"/>
    </source>
</evidence>
<dbReference type="Proteomes" id="UP000321595">
    <property type="component" value="Chromosome"/>
</dbReference>
<dbReference type="InterPro" id="IPR005956">
    <property type="entry name" value="4OHPhenylPyrv_dOase"/>
</dbReference>
<dbReference type="PANTHER" id="PTHR11959:SF1">
    <property type="entry name" value="4-HYDROXYPHENYLPYRUVATE DIOXYGENASE"/>
    <property type="match status" value="1"/>
</dbReference>
<keyword evidence="8" id="KW-1185">Reference proteome</keyword>
<keyword evidence="2 5" id="KW-0479">Metal-binding</keyword>
<dbReference type="InterPro" id="IPR004360">
    <property type="entry name" value="Glyas_Fos-R_dOase_dom"/>
</dbReference>
<name>A0A5B8XXQ4_9DELT</name>
<dbReference type="InterPro" id="IPR041736">
    <property type="entry name" value="4OHPhenylPyrv_dOase_N"/>
</dbReference>
<dbReference type="PIRSF" id="PIRSF009283">
    <property type="entry name" value="HPP_dOase"/>
    <property type="match status" value="1"/>
</dbReference>
<reference evidence="7 8" key="1">
    <citation type="submission" date="2019-08" db="EMBL/GenBank/DDBJ databases">
        <authorList>
            <person name="Liang Q."/>
        </authorList>
    </citation>
    <scope>NUCLEOTIDE SEQUENCE [LARGE SCALE GENOMIC DNA]</scope>
    <source>
        <strain evidence="7 8">V1718</strain>
    </source>
</reference>
<evidence type="ECO:0000256" key="4">
    <source>
        <dbReference type="ARBA" id="ARBA00023004"/>
    </source>
</evidence>
<feature type="binding site" evidence="5">
    <location>
        <position position="244"/>
    </location>
    <ligand>
        <name>Fe cation</name>
        <dbReference type="ChEBI" id="CHEBI:24875"/>
    </ligand>
</feature>
<dbReference type="InterPro" id="IPR037523">
    <property type="entry name" value="VOC_core"/>
</dbReference>
<protein>
    <submittedName>
        <fullName evidence="7">4-hydroxyphenylpyruvate dioxygenase</fullName>
        <ecNumber evidence="7">1.13.11.27</ecNumber>
    </submittedName>
</protein>
<dbReference type="InterPro" id="IPR041735">
    <property type="entry name" value="4OHPhenylPyrv_dOase_C"/>
</dbReference>
<sequence>MDHLPPQTTNPDSANPTKMKGIAFLEFSAEPEFGMESIFTNFGFSKTSKHRSHKVEAFQQNSILFLLNQDRGFAGQFRDAHGPSASGMGFWVEDAKFAHQEAVKRGARPFDPTETTKAAYDLPAVYGIGDSLIYFVDDPKAFFEKEFAPHDAPIEVEQKGFEFIDHLTNNVHKGTLGQWSDFYTEIFGFTKVRYFDIRGDETGLFSYALRSADGSFCIPINEGTEEKSQIEEYLREYKGPGIQHIALSSSNLLSSLDQMEGTGVEFLDIDDEYYASVFNRVPNVSEDHAHIRRHNVLVDGDEHGYLLQIFTKNIIGPIFFELIQRRGHDAFGEGNFGALFRSIERDQRRRGVL</sequence>
<dbReference type="GO" id="GO:0006572">
    <property type="term" value="P:L-tyrosine catabolic process"/>
    <property type="evidence" value="ECO:0007669"/>
    <property type="project" value="TreeGrafter"/>
</dbReference>
<feature type="binding site" evidence="5">
    <location>
        <position position="166"/>
    </location>
    <ligand>
        <name>Fe cation</name>
        <dbReference type="ChEBI" id="CHEBI:24875"/>
    </ligand>
</feature>
<dbReference type="SUPFAM" id="SSF54593">
    <property type="entry name" value="Glyoxalase/Bleomycin resistance protein/Dihydroxybiphenyl dioxygenase"/>
    <property type="match status" value="1"/>
</dbReference>
<dbReference type="OrthoDB" id="9780241at2"/>
<proteinExistence type="inferred from homology"/>
<dbReference type="FunFam" id="3.10.180.10:FF:000007">
    <property type="entry name" value="4-hydroxyphenylpyruvate dioxygenase"/>
    <property type="match status" value="1"/>
</dbReference>
<evidence type="ECO:0000256" key="1">
    <source>
        <dbReference type="ARBA" id="ARBA00005877"/>
    </source>
</evidence>
<comment type="similarity">
    <text evidence="1">Belongs to the 4HPPD family.</text>
</comment>
<dbReference type="InterPro" id="IPR029068">
    <property type="entry name" value="Glyas_Bleomycin-R_OHBP_Dase"/>
</dbReference>
<dbReference type="KEGG" id="bbae:FRD01_21545"/>
<keyword evidence="7" id="KW-0670">Pyruvate</keyword>
<keyword evidence="3" id="KW-0677">Repeat</keyword>
<dbReference type="GO" id="GO:0046872">
    <property type="term" value="F:metal ion binding"/>
    <property type="evidence" value="ECO:0007669"/>
    <property type="project" value="UniProtKB-KW"/>
</dbReference>
<dbReference type="AlphaFoldDB" id="A0A5B8XXQ4"/>
<evidence type="ECO:0000256" key="2">
    <source>
        <dbReference type="ARBA" id="ARBA00022723"/>
    </source>
</evidence>
<comment type="cofactor">
    <cofactor evidence="5">
        <name>Fe cation</name>
        <dbReference type="ChEBI" id="CHEBI:24875"/>
    </cofactor>
    <text evidence="5">Binds 1 Fe cation per subunit.</text>
</comment>
<accession>A0A5B8XXQ4</accession>
<dbReference type="CDD" id="cd08342">
    <property type="entry name" value="HPPD_N_like"/>
    <property type="match status" value="1"/>
</dbReference>
<gene>
    <name evidence="7" type="primary">hppD</name>
    <name evidence="7" type="ORF">FRD01_21545</name>
</gene>
<evidence type="ECO:0000256" key="5">
    <source>
        <dbReference type="PIRSR" id="PIRSR009283-1"/>
    </source>
</evidence>
<dbReference type="PROSITE" id="PS51819">
    <property type="entry name" value="VOC"/>
    <property type="match status" value="1"/>
</dbReference>
<feature type="binding site" evidence="5">
    <location>
        <position position="321"/>
    </location>
    <ligand>
        <name>Fe cation</name>
        <dbReference type="ChEBI" id="CHEBI:24875"/>
    </ligand>
</feature>